<feature type="domain" description="Reverse transcriptase" evidence="1">
    <location>
        <begin position="44"/>
        <end position="340"/>
    </location>
</feature>
<evidence type="ECO:0000313" key="2">
    <source>
        <dbReference type="EMBL" id="MFC4027840.1"/>
    </source>
</evidence>
<dbReference type="RefSeq" id="WP_290231759.1">
    <property type="nucleotide sequence ID" value="NZ_JAUFPZ010000002.1"/>
</dbReference>
<sequence length="701" mass="83408">MRKKINIKYPIERVVLSDVLPYETPLTFTNRYFYDYLIHRKKIINNSNTTKAFNAIENILFGSGKKNNPFSFKVSHKKKEFRSLSLIHPLNQLEVVNFYDKYNNLIIDACSKSQFSLRKPAVIARHIYYDDLLHNKNKDGELENSVIEQENSEYENLKSFFSYKKYSNIHRFFESYEFHRSEKKFRSLHRTDISKCFDSIYSHTISWAFYNKEIIKQNIEFSRTTFPGKFDDLMQKANANETNGILIGPEFSRIFAEIILQRIDIDVQKKIYSKYQLAHKKNYEIFRYVDDYFIFHNSDFDLDNILKTLKHCLKEYKLSINSSKSKNFEKPIITEISMAKQKISDLFINHLKFKIEDPKETDIATDTSDNSDNSDESKVYFSSNNIITRFKSIIKENDIEYKEVMNYSLAVLDNKTKKIIKNYQSYYKKGIELEENQFEKAFLEILDVSFFLYSVSPRVNSTIKICLIINKILTFVKKNKKNKYQAPFSISAEHNILKKISDEIYHILEKNKSDEDTQIESLYLLIALSNLGKEYRLSKELLYSYFNIENKNSKIRFKNDLNYFSITVLIFYIKNIKIYADLLEELKKILLKLFSSQTHEWRNETEIILLLLDVLSCPYLNSDTPEWLDSKIQNASTPKSKKKYITSKKKKKYAFKIKLLNSLGFKENCIDIIEYRKYWFTKWNNFDFGLELQAKRSKEVY</sequence>
<evidence type="ECO:0000259" key="1">
    <source>
        <dbReference type="PROSITE" id="PS50878"/>
    </source>
</evidence>
<protein>
    <submittedName>
        <fullName evidence="2">Antiviral reverse transcriptase Drt3b</fullName>
    </submittedName>
</protein>
<keyword evidence="2" id="KW-0548">Nucleotidyltransferase</keyword>
<dbReference type="Proteomes" id="UP001595793">
    <property type="component" value="Unassembled WGS sequence"/>
</dbReference>
<dbReference type="EMBL" id="JBHSAS010000006">
    <property type="protein sequence ID" value="MFC4027840.1"/>
    <property type="molecule type" value="Genomic_DNA"/>
</dbReference>
<keyword evidence="3" id="KW-1185">Reference proteome</keyword>
<dbReference type="NCBIfam" id="NF041748">
    <property type="entry name" value="Drt3b"/>
    <property type="match status" value="1"/>
</dbReference>
<reference evidence="3" key="1">
    <citation type="journal article" date="2019" name="Int. J. Syst. Evol. Microbiol.">
        <title>The Global Catalogue of Microorganisms (GCM) 10K type strain sequencing project: providing services to taxonomists for standard genome sequencing and annotation.</title>
        <authorList>
            <consortium name="The Broad Institute Genomics Platform"/>
            <consortium name="The Broad Institute Genome Sequencing Center for Infectious Disease"/>
            <person name="Wu L."/>
            <person name="Ma J."/>
        </authorList>
    </citation>
    <scope>NUCLEOTIDE SEQUENCE [LARGE SCALE GENOMIC DNA]</scope>
    <source>
        <strain evidence="3">CECT 9128</strain>
    </source>
</reference>
<comment type="caution">
    <text evidence="2">The sequence shown here is derived from an EMBL/GenBank/DDBJ whole genome shotgun (WGS) entry which is preliminary data.</text>
</comment>
<dbReference type="PROSITE" id="PS50878">
    <property type="entry name" value="RT_POL"/>
    <property type="match status" value="1"/>
</dbReference>
<dbReference type="Pfam" id="PF00078">
    <property type="entry name" value="RVT_1"/>
    <property type="match status" value="1"/>
</dbReference>
<dbReference type="GO" id="GO:0003964">
    <property type="term" value="F:RNA-directed DNA polymerase activity"/>
    <property type="evidence" value="ECO:0007669"/>
    <property type="project" value="UniProtKB-KW"/>
</dbReference>
<dbReference type="CDD" id="cd01646">
    <property type="entry name" value="RT_Bac_retron_I"/>
    <property type="match status" value="1"/>
</dbReference>
<accession>A0ABV8H7A1</accession>
<keyword evidence="2" id="KW-0808">Transferase</keyword>
<organism evidence="2 3">
    <name type="scientific">Zunongwangia endophytica</name>
    <dbReference type="NCBI Taxonomy" id="1808945"/>
    <lineage>
        <taxon>Bacteria</taxon>
        <taxon>Pseudomonadati</taxon>
        <taxon>Bacteroidota</taxon>
        <taxon>Flavobacteriia</taxon>
        <taxon>Flavobacteriales</taxon>
        <taxon>Flavobacteriaceae</taxon>
        <taxon>Zunongwangia</taxon>
    </lineage>
</organism>
<evidence type="ECO:0000313" key="3">
    <source>
        <dbReference type="Proteomes" id="UP001595793"/>
    </source>
</evidence>
<keyword evidence="2" id="KW-0695">RNA-directed DNA polymerase</keyword>
<name>A0ABV8H7A1_9FLAO</name>
<proteinExistence type="predicted"/>
<dbReference type="InterPro" id="IPR000477">
    <property type="entry name" value="RT_dom"/>
</dbReference>
<gene>
    <name evidence="2" type="primary">drt3b</name>
    <name evidence="2" type="ORF">ACFOS1_10535</name>
</gene>